<evidence type="ECO:0000313" key="2">
    <source>
        <dbReference type="EMBL" id="KAI5327062.1"/>
    </source>
</evidence>
<dbReference type="AlphaFoldDB" id="A0AAD4VNK6"/>
<evidence type="ECO:0000256" key="1">
    <source>
        <dbReference type="SAM" id="MobiDB-lite"/>
    </source>
</evidence>
<comment type="caution">
    <text evidence="2">The sequence shown here is derived from an EMBL/GenBank/DDBJ whole genome shotgun (WGS) entry which is preliminary data.</text>
</comment>
<name>A0AAD4VNK6_PRUDU</name>
<accession>A0AAD4VNK6</accession>
<dbReference type="Proteomes" id="UP001054821">
    <property type="component" value="Chromosome 5"/>
</dbReference>
<gene>
    <name evidence="2" type="ORF">L3X38_026458</name>
</gene>
<feature type="region of interest" description="Disordered" evidence="1">
    <location>
        <begin position="1"/>
        <end position="54"/>
    </location>
</feature>
<feature type="compositionally biased region" description="Basic and acidic residues" evidence="1">
    <location>
        <begin position="1"/>
        <end position="16"/>
    </location>
</feature>
<evidence type="ECO:0000313" key="3">
    <source>
        <dbReference type="Proteomes" id="UP001054821"/>
    </source>
</evidence>
<organism evidence="2 3">
    <name type="scientific">Prunus dulcis</name>
    <name type="common">Almond</name>
    <name type="synonym">Amygdalus dulcis</name>
    <dbReference type="NCBI Taxonomy" id="3755"/>
    <lineage>
        <taxon>Eukaryota</taxon>
        <taxon>Viridiplantae</taxon>
        <taxon>Streptophyta</taxon>
        <taxon>Embryophyta</taxon>
        <taxon>Tracheophyta</taxon>
        <taxon>Spermatophyta</taxon>
        <taxon>Magnoliopsida</taxon>
        <taxon>eudicotyledons</taxon>
        <taxon>Gunneridae</taxon>
        <taxon>Pentapetalae</taxon>
        <taxon>rosids</taxon>
        <taxon>fabids</taxon>
        <taxon>Rosales</taxon>
        <taxon>Rosaceae</taxon>
        <taxon>Amygdaloideae</taxon>
        <taxon>Amygdaleae</taxon>
        <taxon>Prunus</taxon>
    </lineage>
</organism>
<sequence>MIMKEEQQREVGEHTSSDVAHAMNVSNKTYKPPGSSSSSNSKVQETNSSKQTAQKSKMPFFYTFTASSSTNPWILDSGAIDHIAPPSGLSVTTSLNSTADLPNGSHARISGLSSLSLVPNLSVDEVLCVPSFHDLAWKRMIGLGKQFNGLYYLLTKESITTPPSTSNATTYMKRTCRGITEAASSLLDRERPIATSRRQRLDMLASQEDQRKHGPQHPSEDTIEVQGVAASHVFGTGQANIAHCNSAFLCLRQSTSAFGS</sequence>
<feature type="compositionally biased region" description="Low complexity" evidence="1">
    <location>
        <begin position="35"/>
        <end position="49"/>
    </location>
</feature>
<keyword evidence="3" id="KW-1185">Reference proteome</keyword>
<protein>
    <submittedName>
        <fullName evidence="2">Uncharacterized protein</fullName>
    </submittedName>
</protein>
<reference evidence="2 3" key="1">
    <citation type="journal article" date="2022" name="G3 (Bethesda)">
        <title>Whole-genome sequence and methylome profiling of the almond [Prunus dulcis (Mill.) D.A. Webb] cultivar 'Nonpareil'.</title>
        <authorList>
            <person name="D'Amico-Willman K.M."/>
            <person name="Ouma W.Z."/>
            <person name="Meulia T."/>
            <person name="Sideli G.M."/>
            <person name="Gradziel T.M."/>
            <person name="Fresnedo-Ramirez J."/>
        </authorList>
    </citation>
    <scope>NUCLEOTIDE SEQUENCE [LARGE SCALE GENOMIC DNA]</scope>
    <source>
        <strain evidence="2">Clone GOH B32 T37-40</strain>
    </source>
</reference>
<dbReference type="EMBL" id="JAJFAZ020000005">
    <property type="protein sequence ID" value="KAI5327062.1"/>
    <property type="molecule type" value="Genomic_DNA"/>
</dbReference>
<proteinExistence type="predicted"/>